<evidence type="ECO:0000259" key="1">
    <source>
        <dbReference type="PROSITE" id="PS50943"/>
    </source>
</evidence>
<dbReference type="Gene3D" id="1.10.260.40">
    <property type="entry name" value="lambda repressor-like DNA-binding domains"/>
    <property type="match status" value="1"/>
</dbReference>
<accession>A0ABV9EBZ5</accession>
<dbReference type="RefSeq" id="WP_262841226.1">
    <property type="nucleotide sequence ID" value="NZ_JANZYP010000004.1"/>
</dbReference>
<dbReference type="InterPro" id="IPR043917">
    <property type="entry name" value="DUF5753"/>
</dbReference>
<keyword evidence="3" id="KW-1185">Reference proteome</keyword>
<sequence>MAAIGQIIHFEDQQGERVAPRKGPTLRAQWLGKQLRELREAAKLTLREAGDHVQRDQAALSRWEQGLTPARVPDVLALLNLYGVDDPDVRDGLERLSRDIWQKGWWDDYAGETSGKVIDHAWLESRAETLRSFDVLVIPGLLQTAEYAEAVIRAADPEADPAYVARWVRFRMIRQQVLTREEPMRFAAILDEALLCRVVGGAPVMRTQLQHLVHLGARPNIAIRVLPFSAGAHASPRGPFMIFGMAVPYSDIAFTETRAGCIYVESDRVGNFAQAYDYLHKAALTPEESAALIAATADRMA</sequence>
<gene>
    <name evidence="2" type="ORF">ACFO8L_06890</name>
</gene>
<proteinExistence type="predicted"/>
<dbReference type="CDD" id="cd00093">
    <property type="entry name" value="HTH_XRE"/>
    <property type="match status" value="1"/>
</dbReference>
<dbReference type="SUPFAM" id="SSF47413">
    <property type="entry name" value="lambda repressor-like DNA-binding domains"/>
    <property type="match status" value="1"/>
</dbReference>
<organism evidence="2 3">
    <name type="scientific">Sphaerisporangium corydalis</name>
    <dbReference type="NCBI Taxonomy" id="1441875"/>
    <lineage>
        <taxon>Bacteria</taxon>
        <taxon>Bacillati</taxon>
        <taxon>Actinomycetota</taxon>
        <taxon>Actinomycetes</taxon>
        <taxon>Streptosporangiales</taxon>
        <taxon>Streptosporangiaceae</taxon>
        <taxon>Sphaerisporangium</taxon>
    </lineage>
</organism>
<dbReference type="InterPro" id="IPR001387">
    <property type="entry name" value="Cro/C1-type_HTH"/>
</dbReference>
<comment type="caution">
    <text evidence="2">The sequence shown here is derived from an EMBL/GenBank/DDBJ whole genome shotgun (WGS) entry which is preliminary data.</text>
</comment>
<dbReference type="PROSITE" id="PS50943">
    <property type="entry name" value="HTH_CROC1"/>
    <property type="match status" value="1"/>
</dbReference>
<dbReference type="Pfam" id="PF19054">
    <property type="entry name" value="DUF5753"/>
    <property type="match status" value="1"/>
</dbReference>
<reference evidence="3" key="1">
    <citation type="journal article" date="2019" name="Int. J. Syst. Evol. Microbiol.">
        <title>The Global Catalogue of Microorganisms (GCM) 10K type strain sequencing project: providing services to taxonomists for standard genome sequencing and annotation.</title>
        <authorList>
            <consortium name="The Broad Institute Genomics Platform"/>
            <consortium name="The Broad Institute Genome Sequencing Center for Infectious Disease"/>
            <person name="Wu L."/>
            <person name="Ma J."/>
        </authorList>
    </citation>
    <scope>NUCLEOTIDE SEQUENCE [LARGE SCALE GENOMIC DNA]</scope>
    <source>
        <strain evidence="3">CCUG 49560</strain>
    </source>
</reference>
<evidence type="ECO:0000313" key="3">
    <source>
        <dbReference type="Proteomes" id="UP001595891"/>
    </source>
</evidence>
<dbReference type="Proteomes" id="UP001595891">
    <property type="component" value="Unassembled WGS sequence"/>
</dbReference>
<name>A0ABV9EBZ5_9ACTN</name>
<dbReference type="EMBL" id="JBHSFN010000003">
    <property type="protein sequence ID" value="MFC4585789.1"/>
    <property type="molecule type" value="Genomic_DNA"/>
</dbReference>
<evidence type="ECO:0000313" key="2">
    <source>
        <dbReference type="EMBL" id="MFC4585789.1"/>
    </source>
</evidence>
<dbReference type="Pfam" id="PF13560">
    <property type="entry name" value="HTH_31"/>
    <property type="match status" value="1"/>
</dbReference>
<dbReference type="SMART" id="SM00530">
    <property type="entry name" value="HTH_XRE"/>
    <property type="match status" value="1"/>
</dbReference>
<feature type="domain" description="HTH cro/C1-type" evidence="1">
    <location>
        <begin position="35"/>
        <end position="89"/>
    </location>
</feature>
<dbReference type="InterPro" id="IPR010982">
    <property type="entry name" value="Lambda_DNA-bd_dom_sf"/>
</dbReference>
<protein>
    <submittedName>
        <fullName evidence="2">Helix-turn-helix domain-containing protein</fullName>
    </submittedName>
</protein>